<sequence length="64" mass="7197">MSISNLPKKRPRSTSMARITEEKNLTETESNAKPKYLKVPDQVFKNMLSKSLADGKSIVETLDT</sequence>
<dbReference type="EMBL" id="CAJOAX010018222">
    <property type="protein sequence ID" value="CAF4179575.1"/>
    <property type="molecule type" value="Genomic_DNA"/>
</dbReference>
<proteinExistence type="predicted"/>
<dbReference type="Proteomes" id="UP000663823">
    <property type="component" value="Unassembled WGS sequence"/>
</dbReference>
<feature type="non-terminal residue" evidence="2">
    <location>
        <position position="64"/>
    </location>
</feature>
<gene>
    <name evidence="2" type="ORF">OTI717_LOCUS37612</name>
</gene>
<evidence type="ECO:0000313" key="3">
    <source>
        <dbReference type="Proteomes" id="UP000663823"/>
    </source>
</evidence>
<dbReference type="AlphaFoldDB" id="A0A820A7Z1"/>
<accession>A0A820A7Z1</accession>
<protein>
    <submittedName>
        <fullName evidence="2">Uncharacterized protein</fullName>
    </submittedName>
</protein>
<feature type="compositionally biased region" description="Basic and acidic residues" evidence="1">
    <location>
        <begin position="19"/>
        <end position="32"/>
    </location>
</feature>
<organism evidence="2 3">
    <name type="scientific">Rotaria sordida</name>
    <dbReference type="NCBI Taxonomy" id="392033"/>
    <lineage>
        <taxon>Eukaryota</taxon>
        <taxon>Metazoa</taxon>
        <taxon>Spiralia</taxon>
        <taxon>Gnathifera</taxon>
        <taxon>Rotifera</taxon>
        <taxon>Eurotatoria</taxon>
        <taxon>Bdelloidea</taxon>
        <taxon>Philodinida</taxon>
        <taxon>Philodinidae</taxon>
        <taxon>Rotaria</taxon>
    </lineage>
</organism>
<evidence type="ECO:0000313" key="2">
    <source>
        <dbReference type="EMBL" id="CAF4179575.1"/>
    </source>
</evidence>
<reference evidence="2" key="1">
    <citation type="submission" date="2021-02" db="EMBL/GenBank/DDBJ databases">
        <authorList>
            <person name="Nowell W R."/>
        </authorList>
    </citation>
    <scope>NUCLEOTIDE SEQUENCE</scope>
</reference>
<evidence type="ECO:0000256" key="1">
    <source>
        <dbReference type="SAM" id="MobiDB-lite"/>
    </source>
</evidence>
<name>A0A820A7Z1_9BILA</name>
<comment type="caution">
    <text evidence="2">The sequence shown here is derived from an EMBL/GenBank/DDBJ whole genome shotgun (WGS) entry which is preliminary data.</text>
</comment>
<feature type="region of interest" description="Disordered" evidence="1">
    <location>
        <begin position="1"/>
        <end position="33"/>
    </location>
</feature>